<dbReference type="PANTHER" id="PTHR43132">
    <property type="entry name" value="ARSENICAL RESISTANCE OPERON REPRESSOR ARSR-RELATED"/>
    <property type="match status" value="1"/>
</dbReference>
<dbReference type="GO" id="GO:0003677">
    <property type="term" value="F:DNA binding"/>
    <property type="evidence" value="ECO:0007669"/>
    <property type="project" value="UniProtKB-KW"/>
</dbReference>
<evidence type="ECO:0000256" key="3">
    <source>
        <dbReference type="ARBA" id="ARBA00023163"/>
    </source>
</evidence>
<accession>A0A318KCS3</accession>
<dbReference type="Pfam" id="PF19361">
    <property type="entry name" value="DUF5937"/>
    <property type="match status" value="1"/>
</dbReference>
<keyword evidence="1" id="KW-0805">Transcription regulation</keyword>
<dbReference type="InterPro" id="IPR036390">
    <property type="entry name" value="WH_DNA-bd_sf"/>
</dbReference>
<keyword evidence="6" id="KW-1185">Reference proteome</keyword>
<keyword evidence="3" id="KW-0804">Transcription</keyword>
<dbReference type="Proteomes" id="UP000247569">
    <property type="component" value="Unassembled WGS sequence"/>
</dbReference>
<evidence type="ECO:0000256" key="1">
    <source>
        <dbReference type="ARBA" id="ARBA00023015"/>
    </source>
</evidence>
<protein>
    <submittedName>
        <fullName evidence="5">ArsR family transcriptional regulator</fullName>
    </submittedName>
</protein>
<reference evidence="5 6" key="1">
    <citation type="submission" date="2018-05" db="EMBL/GenBank/DDBJ databases">
        <title>Genomic Encyclopedia of Type Strains, Phase IV (KMG-IV): sequencing the most valuable type-strain genomes for metagenomic binning, comparative biology and taxonomic classification.</title>
        <authorList>
            <person name="Goeker M."/>
        </authorList>
    </citation>
    <scope>NUCLEOTIDE SEQUENCE [LARGE SCALE GENOMIC DNA]</scope>
    <source>
        <strain evidence="5 6">DSM 44704</strain>
    </source>
</reference>
<dbReference type="PANTHER" id="PTHR43132:SF8">
    <property type="entry name" value="HTH-TYPE TRANSCRIPTIONAL REGULATOR KMTR"/>
    <property type="match status" value="1"/>
</dbReference>
<dbReference type="InterPro" id="IPR036388">
    <property type="entry name" value="WH-like_DNA-bd_sf"/>
</dbReference>
<dbReference type="InterPro" id="IPR051011">
    <property type="entry name" value="Metal_resp_trans_reg"/>
</dbReference>
<dbReference type="EMBL" id="QJKF01000002">
    <property type="protein sequence ID" value="PXX69356.1"/>
    <property type="molecule type" value="Genomic_DNA"/>
</dbReference>
<dbReference type="SUPFAM" id="SSF46785">
    <property type="entry name" value="Winged helix' DNA-binding domain"/>
    <property type="match status" value="1"/>
</dbReference>
<feature type="domain" description="HTH arsR-type" evidence="4">
    <location>
        <begin position="258"/>
        <end position="330"/>
    </location>
</feature>
<gene>
    <name evidence="5" type="ORF">DFR70_1021045</name>
</gene>
<sequence length="340" mass="37282">MKRIYCTPDDLLRVRIGAPLGALAETMLATRVVQRGNVAGFAGWRSQVRRAIPENFGVLADILPADDTFLDLITPTLGARSMPAGIEALHLASREELRLEVETVFRRRAEKGQTPLPAWTRELSDRDGTARRTVAEAVETFHSAAFGGRWAHIQSYLEQAAERMARTIATEGVEQMFAGLAPYVTWRAPVLEVHRQMDCHDEQLDGRGLTFIPSLFAWPEPITLHSIVDKDMPLMVIVPVLRDIGDFAAAWGPRATNEALTALLGRTRAAALQVIAEGCSTTELARRLGVSPATASEHASILREAGLVESWRHRNAMRHEVTTLGAALLDGDLSNSARIA</sequence>
<dbReference type="InterPro" id="IPR045981">
    <property type="entry name" value="DUF5937"/>
</dbReference>
<dbReference type="SMART" id="SM00418">
    <property type="entry name" value="HTH_ARSR"/>
    <property type="match status" value="1"/>
</dbReference>
<proteinExistence type="predicted"/>
<name>A0A318KCS3_9NOCA</name>
<evidence type="ECO:0000313" key="5">
    <source>
        <dbReference type="EMBL" id="PXX69356.1"/>
    </source>
</evidence>
<dbReference type="InterPro" id="IPR011991">
    <property type="entry name" value="ArsR-like_HTH"/>
</dbReference>
<dbReference type="RefSeq" id="WP_040742367.1">
    <property type="nucleotide sequence ID" value="NZ_QJKF01000002.1"/>
</dbReference>
<dbReference type="InterPro" id="IPR001845">
    <property type="entry name" value="HTH_ArsR_DNA-bd_dom"/>
</dbReference>
<evidence type="ECO:0000313" key="6">
    <source>
        <dbReference type="Proteomes" id="UP000247569"/>
    </source>
</evidence>
<dbReference type="Pfam" id="PF12840">
    <property type="entry name" value="HTH_20"/>
    <property type="match status" value="1"/>
</dbReference>
<comment type="caution">
    <text evidence="5">The sequence shown here is derived from an EMBL/GenBank/DDBJ whole genome shotgun (WGS) entry which is preliminary data.</text>
</comment>
<organism evidence="5 6">
    <name type="scientific">Nocardia tenerifensis</name>
    <dbReference type="NCBI Taxonomy" id="228006"/>
    <lineage>
        <taxon>Bacteria</taxon>
        <taxon>Bacillati</taxon>
        <taxon>Actinomycetota</taxon>
        <taxon>Actinomycetes</taxon>
        <taxon>Mycobacteriales</taxon>
        <taxon>Nocardiaceae</taxon>
        <taxon>Nocardia</taxon>
    </lineage>
</organism>
<evidence type="ECO:0000256" key="2">
    <source>
        <dbReference type="ARBA" id="ARBA00023125"/>
    </source>
</evidence>
<dbReference type="Gene3D" id="1.10.10.10">
    <property type="entry name" value="Winged helix-like DNA-binding domain superfamily/Winged helix DNA-binding domain"/>
    <property type="match status" value="1"/>
</dbReference>
<evidence type="ECO:0000259" key="4">
    <source>
        <dbReference type="SMART" id="SM00418"/>
    </source>
</evidence>
<keyword evidence="2" id="KW-0238">DNA-binding</keyword>
<dbReference type="AlphaFoldDB" id="A0A318KCS3"/>
<dbReference type="GO" id="GO:0003700">
    <property type="term" value="F:DNA-binding transcription factor activity"/>
    <property type="evidence" value="ECO:0007669"/>
    <property type="project" value="InterPro"/>
</dbReference>
<dbReference type="OrthoDB" id="3460651at2"/>
<dbReference type="CDD" id="cd00090">
    <property type="entry name" value="HTH_ARSR"/>
    <property type="match status" value="1"/>
</dbReference>